<dbReference type="EMBL" id="QJSW01000025">
    <property type="protein sequence ID" value="PYE44225.1"/>
    <property type="molecule type" value="Genomic_DNA"/>
</dbReference>
<accession>A0A2V4VZB0</accession>
<dbReference type="AlphaFoldDB" id="A0A2V4VZB0"/>
<evidence type="ECO:0000313" key="1">
    <source>
        <dbReference type="EMBL" id="PYE44225.1"/>
    </source>
</evidence>
<comment type="caution">
    <text evidence="1">The sequence shown here is derived from an EMBL/GenBank/DDBJ whole genome shotgun (WGS) entry which is preliminary data.</text>
</comment>
<organism evidence="1 2">
    <name type="scientific">Paenibacillus barcinonensis</name>
    <dbReference type="NCBI Taxonomy" id="198119"/>
    <lineage>
        <taxon>Bacteria</taxon>
        <taxon>Bacillati</taxon>
        <taxon>Bacillota</taxon>
        <taxon>Bacilli</taxon>
        <taxon>Bacillales</taxon>
        <taxon>Paenibacillaceae</taxon>
        <taxon>Paenibacillus</taxon>
    </lineage>
</organism>
<reference evidence="1 2" key="1">
    <citation type="submission" date="2018-06" db="EMBL/GenBank/DDBJ databases">
        <title>Genomic Encyclopedia of Type Strains, Phase III (KMG-III): the genomes of soil and plant-associated and newly described type strains.</title>
        <authorList>
            <person name="Whitman W."/>
        </authorList>
    </citation>
    <scope>NUCLEOTIDE SEQUENCE [LARGE SCALE GENOMIC DNA]</scope>
    <source>
        <strain evidence="1 2">CECT 7022</strain>
    </source>
</reference>
<name>A0A2V4VZB0_PAEBA</name>
<proteinExistence type="predicted"/>
<protein>
    <submittedName>
        <fullName evidence="1">Uncharacterized protein</fullName>
    </submittedName>
</protein>
<dbReference type="RefSeq" id="WP_244213991.1">
    <property type="nucleotide sequence ID" value="NZ_CP054614.1"/>
</dbReference>
<gene>
    <name evidence="1" type="ORF">DFQ00_1252</name>
</gene>
<sequence length="52" mass="6066">MAMSWVTVYGYVKGHKEQTFSISINYEINQKESFMYSQQLKKVLQAEEGSNN</sequence>
<dbReference type="Proteomes" id="UP000247790">
    <property type="component" value="Unassembled WGS sequence"/>
</dbReference>
<evidence type="ECO:0000313" key="2">
    <source>
        <dbReference type="Proteomes" id="UP000247790"/>
    </source>
</evidence>